<proteinExistence type="predicted"/>
<dbReference type="EMBL" id="FPIW01000035">
    <property type="protein sequence ID" value="SFW57145.1"/>
    <property type="molecule type" value="Genomic_DNA"/>
</dbReference>
<evidence type="ECO:0000313" key="3">
    <source>
        <dbReference type="Proteomes" id="UP000182680"/>
    </source>
</evidence>
<organism evidence="2 3">
    <name type="scientific">Desulfovibrio desulfuricans</name>
    <dbReference type="NCBI Taxonomy" id="876"/>
    <lineage>
        <taxon>Bacteria</taxon>
        <taxon>Pseudomonadati</taxon>
        <taxon>Thermodesulfobacteriota</taxon>
        <taxon>Desulfovibrionia</taxon>
        <taxon>Desulfovibrionales</taxon>
        <taxon>Desulfovibrionaceae</taxon>
        <taxon>Desulfovibrio</taxon>
    </lineage>
</organism>
<dbReference type="InterPro" id="IPR013216">
    <property type="entry name" value="Methyltransf_11"/>
</dbReference>
<dbReference type="OMA" id="HWHRPNE"/>
<dbReference type="SUPFAM" id="SSF53335">
    <property type="entry name" value="S-adenosyl-L-methionine-dependent methyltransferases"/>
    <property type="match status" value="1"/>
</dbReference>
<dbReference type="RefSeq" id="WP_012624762.1">
    <property type="nucleotide sequence ID" value="NZ_FPIW01000035.1"/>
</dbReference>
<keyword evidence="2" id="KW-0489">Methyltransferase</keyword>
<feature type="domain" description="Methyltransferase type 11" evidence="1">
    <location>
        <begin position="36"/>
        <end position="123"/>
    </location>
</feature>
<evidence type="ECO:0000259" key="1">
    <source>
        <dbReference type="Pfam" id="PF08241"/>
    </source>
</evidence>
<name>A0AA94HTL1_DESDE</name>
<dbReference type="Gene3D" id="3.40.50.150">
    <property type="entry name" value="Vaccinia Virus protein VP39"/>
    <property type="match status" value="1"/>
</dbReference>
<comment type="caution">
    <text evidence="2">The sequence shown here is derived from an EMBL/GenBank/DDBJ whole genome shotgun (WGS) entry which is preliminary data.</text>
</comment>
<reference evidence="3" key="1">
    <citation type="submission" date="2016-11" db="EMBL/GenBank/DDBJ databases">
        <authorList>
            <person name="Jaros S."/>
            <person name="Januszkiewicz K."/>
            <person name="Wedrychowicz H."/>
        </authorList>
    </citation>
    <scope>NUCLEOTIDE SEQUENCE [LARGE SCALE GENOMIC DNA]</scope>
    <source>
        <strain evidence="3">DSM 7057</strain>
    </source>
</reference>
<accession>A0AA94HTL1</accession>
<protein>
    <submittedName>
        <fullName evidence="2">Methyltransferase domain-containing protein</fullName>
    </submittedName>
</protein>
<dbReference type="AlphaFoldDB" id="A0AA94HTL1"/>
<keyword evidence="2" id="KW-0808">Transferase</keyword>
<dbReference type="Proteomes" id="UP000182680">
    <property type="component" value="Unassembled WGS sequence"/>
</dbReference>
<dbReference type="GO" id="GO:0008757">
    <property type="term" value="F:S-adenosylmethionine-dependent methyltransferase activity"/>
    <property type="evidence" value="ECO:0007669"/>
    <property type="project" value="InterPro"/>
</dbReference>
<dbReference type="InterPro" id="IPR029063">
    <property type="entry name" value="SAM-dependent_MTases_sf"/>
</dbReference>
<sequence length="246" mass="27195">MKRWHWKTKGLSALSKQQNLLQHSLAVWPRRGKTLLEVNCGQGMFSPLLWECGFDLTATELRPELRARAAAAMGCRAEIAAAADDHLPFDDSSFDGVVLHLSSGDREKVKIAVREALRVSSGGLAVTFWNSASLAYLLHCLQGRKKTWPGPAHQWWSIWRLLKDMGDGKACGMSTLAGPRSAWNRSCPLGGCVHKLPLPLGAWCVIRLDLGPARPVTPMPLKIKGQRLRRPEPVLEYGSKNSLNSQ</sequence>
<dbReference type="GO" id="GO:0032259">
    <property type="term" value="P:methylation"/>
    <property type="evidence" value="ECO:0007669"/>
    <property type="project" value="UniProtKB-KW"/>
</dbReference>
<dbReference type="Pfam" id="PF08241">
    <property type="entry name" value="Methyltransf_11"/>
    <property type="match status" value="1"/>
</dbReference>
<evidence type="ECO:0000313" key="2">
    <source>
        <dbReference type="EMBL" id="SFW57145.1"/>
    </source>
</evidence>
<gene>
    <name evidence="2" type="ORF">SAMN02910291_01896</name>
</gene>